<keyword evidence="1" id="KW-0732">Signal</keyword>
<keyword evidence="6" id="KW-1185">Reference proteome</keyword>
<protein>
    <submittedName>
        <fullName evidence="5">Arylesterase</fullName>
    </submittedName>
</protein>
<evidence type="ECO:0000313" key="6">
    <source>
        <dbReference type="Proteomes" id="UP000053095"/>
    </source>
</evidence>
<dbReference type="GO" id="GO:0004252">
    <property type="term" value="F:serine-type endopeptidase activity"/>
    <property type="evidence" value="ECO:0007669"/>
    <property type="project" value="InterPro"/>
</dbReference>
<dbReference type="Proteomes" id="UP000053095">
    <property type="component" value="Unassembled WGS sequence"/>
</dbReference>
<dbReference type="Gene3D" id="3.40.50.1820">
    <property type="entry name" value="alpha/beta hydrolase"/>
    <property type="match status" value="1"/>
</dbReference>
<evidence type="ECO:0000256" key="2">
    <source>
        <dbReference type="ARBA" id="ARBA00023145"/>
    </source>
</evidence>
<evidence type="ECO:0000259" key="4">
    <source>
        <dbReference type="PROSITE" id="PS51695"/>
    </source>
</evidence>
<dbReference type="SUPFAM" id="SSF53474">
    <property type="entry name" value="alpha/beta-Hydrolases"/>
    <property type="match status" value="1"/>
</dbReference>
<dbReference type="GO" id="GO:0006508">
    <property type="term" value="P:proteolysis"/>
    <property type="evidence" value="ECO:0007669"/>
    <property type="project" value="InterPro"/>
</dbReference>
<keyword evidence="2" id="KW-0865">Zymogen</keyword>
<dbReference type="InterPro" id="IPR029058">
    <property type="entry name" value="AB_hydrolase_fold"/>
</dbReference>
<comment type="caution">
    <text evidence="3">Lacks conserved residue(s) required for the propagation of feature annotation.</text>
</comment>
<feature type="domain" description="Peptidase S53" evidence="4">
    <location>
        <begin position="198"/>
        <end position="578"/>
    </location>
</feature>
<dbReference type="CDD" id="cd04056">
    <property type="entry name" value="Peptidases_S53"/>
    <property type="match status" value="1"/>
</dbReference>
<dbReference type="InterPro" id="IPR050819">
    <property type="entry name" value="Tripeptidyl-peptidase_I"/>
</dbReference>
<evidence type="ECO:0000256" key="3">
    <source>
        <dbReference type="PROSITE-ProRule" id="PRU01032"/>
    </source>
</evidence>
<dbReference type="InterPro" id="IPR000073">
    <property type="entry name" value="AB_hydrolase_1"/>
</dbReference>
<dbReference type="PANTHER" id="PTHR14218">
    <property type="entry name" value="PROTEASE S8 TRIPEPTIDYL PEPTIDASE I CLN2"/>
    <property type="match status" value="1"/>
</dbReference>
<dbReference type="Gene3D" id="3.40.50.200">
    <property type="entry name" value="Peptidase S8/S53 domain"/>
    <property type="match status" value="1"/>
</dbReference>
<reference evidence="6" key="1">
    <citation type="journal article" date="2015" name="Genome Announc.">
        <title>Draft genome sequence of Talaromyces cellulolyticus strain Y-94, a source of lignocellulosic biomass-degrading enzymes.</title>
        <authorList>
            <person name="Fujii T."/>
            <person name="Koike H."/>
            <person name="Sawayama S."/>
            <person name="Yano S."/>
            <person name="Inoue H."/>
        </authorList>
    </citation>
    <scope>NUCLEOTIDE SEQUENCE [LARGE SCALE GENOMIC DNA]</scope>
    <source>
        <strain evidence="6">Y-94</strain>
    </source>
</reference>
<dbReference type="InterPro" id="IPR030400">
    <property type="entry name" value="Sedolisin_dom"/>
</dbReference>
<dbReference type="InterPro" id="IPR036852">
    <property type="entry name" value="Peptidase_S8/S53_dom_sf"/>
</dbReference>
<accession>A0A510NX42</accession>
<dbReference type="SUPFAM" id="SSF52743">
    <property type="entry name" value="Subtilisin-like"/>
    <property type="match status" value="1"/>
</dbReference>
<dbReference type="PANTHER" id="PTHR14218:SF19">
    <property type="entry name" value="SERINE PROTEASE AORO, PUTATIVE (AFU_ORTHOLOGUE AFUA_6G10250)-RELATED"/>
    <property type="match status" value="1"/>
</dbReference>
<gene>
    <name evidence="5" type="ORF">TCE0_018f06211</name>
</gene>
<dbReference type="PROSITE" id="PS51695">
    <property type="entry name" value="SEDOLISIN"/>
    <property type="match status" value="1"/>
</dbReference>
<dbReference type="Pfam" id="PF00561">
    <property type="entry name" value="Abhydrolase_1"/>
    <property type="match status" value="1"/>
</dbReference>
<dbReference type="GO" id="GO:0008240">
    <property type="term" value="F:tripeptidyl-peptidase activity"/>
    <property type="evidence" value="ECO:0007669"/>
    <property type="project" value="TreeGrafter"/>
</dbReference>
<evidence type="ECO:0000256" key="1">
    <source>
        <dbReference type="ARBA" id="ARBA00022729"/>
    </source>
</evidence>
<dbReference type="EMBL" id="DF933814">
    <property type="protein sequence ID" value="GAM36818.1"/>
    <property type="molecule type" value="Genomic_DNA"/>
</dbReference>
<name>A0A510NX42_TALPI</name>
<evidence type="ECO:0000313" key="5">
    <source>
        <dbReference type="EMBL" id="GAM36818.1"/>
    </source>
</evidence>
<organism evidence="5 6">
    <name type="scientific">Talaromyces pinophilus</name>
    <name type="common">Penicillium pinophilum</name>
    <dbReference type="NCBI Taxonomy" id="128442"/>
    <lineage>
        <taxon>Eukaryota</taxon>
        <taxon>Fungi</taxon>
        <taxon>Dikarya</taxon>
        <taxon>Ascomycota</taxon>
        <taxon>Pezizomycotina</taxon>
        <taxon>Eurotiomycetes</taxon>
        <taxon>Eurotiomycetidae</taxon>
        <taxon>Eurotiales</taxon>
        <taxon>Trichocomaceae</taxon>
        <taxon>Talaromyces</taxon>
        <taxon>Talaromyces sect. Talaromyces</taxon>
    </lineage>
</organism>
<proteinExistence type="predicted"/>
<dbReference type="AlphaFoldDB" id="A0A510NX42"/>
<sequence length="579" mass="63790">MPFFSSPFDGAELFYRDYRPSSRCTAFRANPQYQENDGRTLVFIHGWPYSSLAYEEVIVQLCETYRFRCIATDRRGFGKSEWNGSGVTNLKDIDYDVFADDTIHLISSLLKLKSFVLVGSSMGAGETLLTWARSTYVRERCKGFVWICPSMPHPIQSAQNPLMAPQDLWDDIVAGFRNSRAEYTRTALPAALVHDEATQLPPSVRQRYEYIVGEADAIALERCVKIIITYDFRPLLEKLASLEADQPAVLCLHGQFDPGMPYEASSKVIGEIVPRAQVKIYEKASHGTWDKPEMYGAYKPTNFISVSYGIAEGAYSYFYINRQCQEYRKLGLQGVSVIYASQNSGVASGGCIHPDNVNKTTLAANPGAFSPGWPAACPYVTSVGATKVSNILPSYGVHATKDCRSTLERLSQSAASIPGSDYYSGGGLSNHWPAPDYQKATLDSYFTNTPPPYDNLTIYGTPYYNRTGREYPDVSAVGVNIPVYEAGKLVLEYGTSASVPSFASIINLINEHRIAAGRDPVGFLIPVLYQHPKDFTNISMGNNPGSGTQGFSAVKGWDPVTGLGTPNYLKLLDVVMALP</sequence>